<dbReference type="Pfam" id="PF00400">
    <property type="entry name" value="WD40"/>
    <property type="match status" value="1"/>
</dbReference>
<comment type="subcellular location">
    <subcellularLocation>
        <location evidence="1">Cytoplasm</location>
        <location evidence="1">Cytoskeleton</location>
    </subcellularLocation>
</comment>
<keyword evidence="5" id="KW-0677">Repeat</keyword>
<name>A0A9R0F7B8_SPOFR</name>
<dbReference type="FunFam" id="2.130.10.10:FF:000781">
    <property type="entry name" value="Cytoplasmic dynein intermediate chain"/>
    <property type="match status" value="1"/>
</dbReference>
<keyword evidence="6" id="KW-0206">Cytoskeleton</keyword>
<evidence type="ECO:0000313" key="8">
    <source>
        <dbReference type="Proteomes" id="UP000829999"/>
    </source>
</evidence>
<dbReference type="InterPro" id="IPR025956">
    <property type="entry name" value="DYNC1I1/DYNC1I2"/>
</dbReference>
<dbReference type="InterPro" id="IPR015943">
    <property type="entry name" value="WD40/YVTN_repeat-like_dom_sf"/>
</dbReference>
<dbReference type="GO" id="GO:0045504">
    <property type="term" value="F:dynein heavy chain binding"/>
    <property type="evidence" value="ECO:0007669"/>
    <property type="project" value="TreeGrafter"/>
</dbReference>
<gene>
    <name evidence="9" type="primary">LOC118268123</name>
</gene>
<dbReference type="Proteomes" id="UP000829999">
    <property type="component" value="Chromosome 29"/>
</dbReference>
<keyword evidence="3" id="KW-0963">Cytoplasm</keyword>
<dbReference type="PANTHER" id="PTHR12442:SF22">
    <property type="entry name" value="CYTOPLASMIC DYNEIN 1 INTERMEDIATE CHAIN-RELATED"/>
    <property type="match status" value="1"/>
</dbReference>
<dbReference type="Pfam" id="PF11540">
    <property type="entry name" value="Dynein_IC2"/>
    <property type="match status" value="1"/>
</dbReference>
<dbReference type="GeneID" id="118268123"/>
<dbReference type="SMART" id="SM00320">
    <property type="entry name" value="WD40"/>
    <property type="match status" value="6"/>
</dbReference>
<dbReference type="InterPro" id="IPR050687">
    <property type="entry name" value="Dynein_IC"/>
</dbReference>
<evidence type="ECO:0000256" key="7">
    <source>
        <dbReference type="SAM" id="MobiDB-lite"/>
    </source>
</evidence>
<feature type="compositionally biased region" description="Basic and acidic residues" evidence="7">
    <location>
        <begin position="1"/>
        <end position="13"/>
    </location>
</feature>
<evidence type="ECO:0000256" key="6">
    <source>
        <dbReference type="ARBA" id="ARBA00023212"/>
    </source>
</evidence>
<protein>
    <submittedName>
        <fullName evidence="9">Cytoplasmic dynein 1 intermediate chain isoform X18</fullName>
    </submittedName>
</protein>
<comment type="similarity">
    <text evidence="2">Belongs to the dynein intermediate chain family.</text>
</comment>
<dbReference type="GO" id="GO:0010970">
    <property type="term" value="P:transport along microtubule"/>
    <property type="evidence" value="ECO:0007669"/>
    <property type="project" value="TreeGrafter"/>
</dbReference>
<dbReference type="InterPro" id="IPR001680">
    <property type="entry name" value="WD40_rpt"/>
</dbReference>
<dbReference type="Gene3D" id="2.130.10.10">
    <property type="entry name" value="YVTN repeat-like/Quinoprotein amine dehydrogenase"/>
    <property type="match status" value="1"/>
</dbReference>
<feature type="compositionally biased region" description="Basic and acidic residues" evidence="7">
    <location>
        <begin position="189"/>
        <end position="203"/>
    </location>
</feature>
<feature type="region of interest" description="Disordered" evidence="7">
    <location>
        <begin position="76"/>
        <end position="111"/>
    </location>
</feature>
<accession>A0A9R0F7B8</accession>
<feature type="compositionally biased region" description="Polar residues" evidence="7">
    <location>
        <begin position="635"/>
        <end position="651"/>
    </location>
</feature>
<dbReference type="InterPro" id="IPR036322">
    <property type="entry name" value="WD40_repeat_dom_sf"/>
</dbReference>
<evidence type="ECO:0000256" key="2">
    <source>
        <dbReference type="ARBA" id="ARBA00011059"/>
    </source>
</evidence>
<keyword evidence="4" id="KW-0853">WD repeat</keyword>
<feature type="region of interest" description="Disordered" evidence="7">
    <location>
        <begin position="623"/>
        <end position="651"/>
    </location>
</feature>
<dbReference type="SUPFAM" id="SSF50978">
    <property type="entry name" value="WD40 repeat-like"/>
    <property type="match status" value="1"/>
</dbReference>
<evidence type="ECO:0000256" key="5">
    <source>
        <dbReference type="ARBA" id="ARBA00022737"/>
    </source>
</evidence>
<evidence type="ECO:0000256" key="4">
    <source>
        <dbReference type="ARBA" id="ARBA00022574"/>
    </source>
</evidence>
<dbReference type="GO" id="GO:0045503">
    <property type="term" value="F:dynein light chain binding"/>
    <property type="evidence" value="ECO:0007669"/>
    <property type="project" value="TreeGrafter"/>
</dbReference>
<feature type="region of interest" description="Disordered" evidence="7">
    <location>
        <begin position="183"/>
        <end position="203"/>
    </location>
</feature>
<reference evidence="9" key="1">
    <citation type="submission" date="2025-08" db="UniProtKB">
        <authorList>
            <consortium name="RefSeq"/>
        </authorList>
    </citation>
    <scope>IDENTIFICATION</scope>
    <source>
        <tissue evidence="9">Whole larval tissue</tissue>
    </source>
</reference>
<feature type="region of interest" description="Disordered" evidence="7">
    <location>
        <begin position="1"/>
        <end position="55"/>
    </location>
</feature>
<dbReference type="PANTHER" id="PTHR12442">
    <property type="entry name" value="DYNEIN INTERMEDIATE CHAIN"/>
    <property type="match status" value="1"/>
</dbReference>
<dbReference type="CTD" id="44160"/>
<proteinExistence type="inferred from homology"/>
<evidence type="ECO:0000313" key="9">
    <source>
        <dbReference type="RefSeq" id="XP_050562445.1"/>
    </source>
</evidence>
<dbReference type="AlphaFoldDB" id="A0A9R0F7B8"/>
<organism evidence="8 9">
    <name type="scientific">Spodoptera frugiperda</name>
    <name type="common">Fall armyworm</name>
    <dbReference type="NCBI Taxonomy" id="7108"/>
    <lineage>
        <taxon>Eukaryota</taxon>
        <taxon>Metazoa</taxon>
        <taxon>Ecdysozoa</taxon>
        <taxon>Arthropoda</taxon>
        <taxon>Hexapoda</taxon>
        <taxon>Insecta</taxon>
        <taxon>Pterygota</taxon>
        <taxon>Neoptera</taxon>
        <taxon>Endopterygota</taxon>
        <taxon>Lepidoptera</taxon>
        <taxon>Glossata</taxon>
        <taxon>Ditrysia</taxon>
        <taxon>Noctuoidea</taxon>
        <taxon>Noctuidae</taxon>
        <taxon>Amphipyrinae</taxon>
        <taxon>Spodoptera</taxon>
    </lineage>
</organism>
<evidence type="ECO:0000256" key="3">
    <source>
        <dbReference type="ARBA" id="ARBA00022490"/>
    </source>
</evidence>
<keyword evidence="8" id="KW-1185">Reference proteome</keyword>
<dbReference type="RefSeq" id="XP_050562445.1">
    <property type="nucleotide sequence ID" value="XM_050706488.1"/>
</dbReference>
<sequence>MSSMSDRKAELERKKAKLQALREEKDRRRREKEQKDAEEALQRASATSSLDSRRDLDEMLSSLGVAPVKDVLSSLSSMTSLTPPQTASPDASLPHTDKSSLPAHGGPKKAPTLQVVSVQSTDIPPKENVTYAKQTQTTASGVSELRDAHATDYYGDEEEAAFHGKLPPGILPHGLPTVKEVQPAVTVEPQEKKDEEKEKKVRELSADEKQTIMLSAEFQRFMSKAGRVIERALAESVDIYTDYTGGGDSENALDDKSVARLSLVRTFWDERWSRGRCVTCCDWSAAHPELLLASYHNSDDAPHDPDGVCLVWNTKFKKSTPEDIFHCQSPVMSATFARFHPNLILGGTYSGQIVLWDNRVQKRTPIQRTPLSSLAHTHPVYCLSVVGSQNAHNLISVSTDGRMCSWSLDMLSQPQETLDLQHRQSKAVAVTSMGFPHGDVNNFVLGSEDGNIYTGCLYGQRAGVTEMVEGHAGPITGVSCHAAAGSVDLSHLYLTCSMDWSVKLWTQKENKALYSFEDSGDYVVDVRWSPTHPALFAAADASGRIDLWNLNRDTEVPVASIQAEGGVAFNRVSWTPSGTHITAGDDAGKIWVYEVAEHVAQPRHDEWTKFVYTLQELRNNQADEETDRLSLAASGPSSLTSLTSMASNPLR</sequence>
<dbReference type="GO" id="GO:0005868">
    <property type="term" value="C:cytoplasmic dynein complex"/>
    <property type="evidence" value="ECO:0007669"/>
    <property type="project" value="InterPro"/>
</dbReference>
<evidence type="ECO:0000256" key="1">
    <source>
        <dbReference type="ARBA" id="ARBA00004245"/>
    </source>
</evidence>
<feature type="compositionally biased region" description="Basic and acidic residues" evidence="7">
    <location>
        <begin position="20"/>
        <end position="41"/>
    </location>
</feature>